<dbReference type="AlphaFoldDB" id="A0A0F5JMJ6"/>
<feature type="domain" description="HTH cro/C1-type" evidence="1">
    <location>
        <begin position="80"/>
        <end position="134"/>
    </location>
</feature>
<dbReference type="Proteomes" id="UP000033047">
    <property type="component" value="Unassembled WGS sequence"/>
</dbReference>
<evidence type="ECO:0000313" key="3">
    <source>
        <dbReference type="Proteomes" id="UP000033047"/>
    </source>
</evidence>
<proteinExistence type="predicted"/>
<dbReference type="InterPro" id="IPR010982">
    <property type="entry name" value="Lambda_DNA-bd_dom_sf"/>
</dbReference>
<dbReference type="Gene3D" id="1.10.260.40">
    <property type="entry name" value="lambda repressor-like DNA-binding domains"/>
    <property type="match status" value="1"/>
</dbReference>
<dbReference type="HOGENOM" id="CLU_1853093_0_0_10"/>
<accession>A0A0F5JMJ6</accession>
<name>A0A0F5JMJ6_9BACT</name>
<dbReference type="PATRIC" id="fig|927665.4.peg.854"/>
<dbReference type="RefSeq" id="WP_046145364.1">
    <property type="nucleotide sequence ID" value="NZ_KQ033912.1"/>
</dbReference>
<reference evidence="2 3" key="1">
    <citation type="submission" date="2013-04" db="EMBL/GenBank/DDBJ databases">
        <title>The Genome Sequence of Parabacteroides goldsteinii DSM 19448.</title>
        <authorList>
            <consortium name="The Broad Institute Genomics Platform"/>
            <person name="Earl A."/>
            <person name="Ward D."/>
            <person name="Feldgarden M."/>
            <person name="Gevers D."/>
            <person name="Martens E."/>
            <person name="Sakamoto M."/>
            <person name="Benno Y."/>
            <person name="Song Y."/>
            <person name="Liu C."/>
            <person name="Lee J."/>
            <person name="Bolanos M."/>
            <person name="Vaisanen M.L."/>
            <person name="Finegold S.M."/>
            <person name="Walker B."/>
            <person name="Young S."/>
            <person name="Zeng Q."/>
            <person name="Gargeya S."/>
            <person name="Fitzgerald M."/>
            <person name="Haas B."/>
            <person name="Abouelleil A."/>
            <person name="Allen A.W."/>
            <person name="Alvarado L."/>
            <person name="Arachchi H.M."/>
            <person name="Berlin A.M."/>
            <person name="Chapman S.B."/>
            <person name="Gainer-Dewar J."/>
            <person name="Goldberg J."/>
            <person name="Griggs A."/>
            <person name="Gujja S."/>
            <person name="Hansen M."/>
            <person name="Howarth C."/>
            <person name="Imamovic A."/>
            <person name="Ireland A."/>
            <person name="Larimer J."/>
            <person name="McCowan C."/>
            <person name="Murphy C."/>
            <person name="Pearson M."/>
            <person name="Poon T.W."/>
            <person name="Priest M."/>
            <person name="Roberts A."/>
            <person name="Saif S."/>
            <person name="Shea T."/>
            <person name="Sisk P."/>
            <person name="Sykes S."/>
            <person name="Wortman J."/>
            <person name="Nusbaum C."/>
            <person name="Birren B."/>
        </authorList>
    </citation>
    <scope>NUCLEOTIDE SEQUENCE [LARGE SCALE GENOMIC DNA]</scope>
    <source>
        <strain evidence="2 3">DSM 19448</strain>
    </source>
</reference>
<evidence type="ECO:0000313" key="2">
    <source>
        <dbReference type="EMBL" id="KKB59011.1"/>
    </source>
</evidence>
<dbReference type="PROSITE" id="PS50943">
    <property type="entry name" value="HTH_CROC1"/>
    <property type="match status" value="1"/>
</dbReference>
<dbReference type="Pfam" id="PF01381">
    <property type="entry name" value="HTH_3"/>
    <property type="match status" value="1"/>
</dbReference>
<dbReference type="SMART" id="SM00530">
    <property type="entry name" value="HTH_XRE"/>
    <property type="match status" value="1"/>
</dbReference>
<organism evidence="2 3">
    <name type="scientific">Parabacteroides goldsteinii DSM 19448 = WAL 12034</name>
    <dbReference type="NCBI Taxonomy" id="927665"/>
    <lineage>
        <taxon>Bacteria</taxon>
        <taxon>Pseudomonadati</taxon>
        <taxon>Bacteroidota</taxon>
        <taxon>Bacteroidia</taxon>
        <taxon>Bacteroidales</taxon>
        <taxon>Tannerellaceae</taxon>
        <taxon>Parabacteroides</taxon>
    </lineage>
</organism>
<comment type="caution">
    <text evidence="2">The sequence shown here is derived from an EMBL/GenBank/DDBJ whole genome shotgun (WGS) entry which is preliminary data.</text>
</comment>
<dbReference type="CDD" id="cd00093">
    <property type="entry name" value="HTH_XRE"/>
    <property type="match status" value="1"/>
</dbReference>
<dbReference type="SUPFAM" id="SSF47413">
    <property type="entry name" value="lambda repressor-like DNA-binding domains"/>
    <property type="match status" value="1"/>
</dbReference>
<evidence type="ECO:0000259" key="1">
    <source>
        <dbReference type="PROSITE" id="PS50943"/>
    </source>
</evidence>
<gene>
    <name evidence="2" type="ORF">HMPREF1535_00836</name>
</gene>
<protein>
    <recommendedName>
        <fullName evidence="1">HTH cro/C1-type domain-containing protein</fullName>
    </recommendedName>
</protein>
<dbReference type="GO" id="GO:0003677">
    <property type="term" value="F:DNA binding"/>
    <property type="evidence" value="ECO:0007669"/>
    <property type="project" value="InterPro"/>
</dbReference>
<dbReference type="InterPro" id="IPR001387">
    <property type="entry name" value="Cro/C1-type_HTH"/>
</dbReference>
<dbReference type="EMBL" id="AQHV01000004">
    <property type="protein sequence ID" value="KKB59011.1"/>
    <property type="molecule type" value="Genomic_DNA"/>
</dbReference>
<sequence>MEKKFEDIIRIDTPELFEKVSEYVEELIAEATQKGALSVQGERNEYTLEISRAAGMCADYEALYYKSKSLKFKSPLIASIEEELEKRSLKQRQAAAYLDVKESTFSQIMTGKRPISMRMAKRLYEKLNIDPTLIIKFA</sequence>